<proteinExistence type="predicted"/>
<dbReference type="InterPro" id="IPR003892">
    <property type="entry name" value="CUE"/>
</dbReference>
<feature type="compositionally biased region" description="Polar residues" evidence="1">
    <location>
        <begin position="110"/>
        <end position="125"/>
    </location>
</feature>
<gene>
    <name evidence="3" type="ORF">O181_016130</name>
</gene>
<protein>
    <recommendedName>
        <fullName evidence="2">CUE domain-containing protein</fullName>
    </recommendedName>
</protein>
<evidence type="ECO:0000313" key="4">
    <source>
        <dbReference type="Proteomes" id="UP000765509"/>
    </source>
</evidence>
<accession>A0A9Q3C568</accession>
<comment type="caution">
    <text evidence="3">The sequence shown here is derived from an EMBL/GenBank/DDBJ whole genome shotgun (WGS) entry which is preliminary data.</text>
</comment>
<keyword evidence="4" id="KW-1185">Reference proteome</keyword>
<feature type="region of interest" description="Disordered" evidence="1">
    <location>
        <begin position="93"/>
        <end position="125"/>
    </location>
</feature>
<dbReference type="OrthoDB" id="3824970at2759"/>
<evidence type="ECO:0000313" key="3">
    <source>
        <dbReference type="EMBL" id="MBW0476415.1"/>
    </source>
</evidence>
<feature type="domain" description="CUE" evidence="2">
    <location>
        <begin position="51"/>
        <end position="86"/>
    </location>
</feature>
<reference evidence="3" key="1">
    <citation type="submission" date="2021-03" db="EMBL/GenBank/DDBJ databases">
        <title>Draft genome sequence of rust myrtle Austropuccinia psidii MF-1, a brazilian biotype.</title>
        <authorList>
            <person name="Quecine M.C."/>
            <person name="Pachon D.M.R."/>
            <person name="Bonatelli M.L."/>
            <person name="Correr F.H."/>
            <person name="Franceschini L.M."/>
            <person name="Leite T.F."/>
            <person name="Margarido G.R.A."/>
            <person name="Almeida C.A."/>
            <person name="Ferrarezi J.A."/>
            <person name="Labate C.A."/>
        </authorList>
    </citation>
    <scope>NUCLEOTIDE SEQUENCE</scope>
    <source>
        <strain evidence="3">MF-1</strain>
    </source>
</reference>
<dbReference type="CDD" id="cd14424">
    <property type="entry name" value="CUE_Cue1p_like"/>
    <property type="match status" value="1"/>
</dbReference>
<sequence>MSEDLFSVLAAIGIIALVYRWFTVSSVPSTGSNSSGSLTALQRRAMNIPRSQIDRLLSMFPQLTENEIRYALVVTRGGVEAVAERVLIRGSLDPPPPNFFPPSPNVPIAPQSNSSTQNAPLPTQSSLSKVNHSLIAKLCLEAFKADQDLALKEDRQWSWDDSQIRITRKSEGIPLNDESNSGLKDRKAKMVLESRWRLLQKEKKGKGAALS</sequence>
<feature type="compositionally biased region" description="Pro residues" evidence="1">
    <location>
        <begin position="93"/>
        <end position="107"/>
    </location>
</feature>
<name>A0A9Q3C568_9BASI</name>
<dbReference type="EMBL" id="AVOT02004461">
    <property type="protein sequence ID" value="MBW0476415.1"/>
    <property type="molecule type" value="Genomic_DNA"/>
</dbReference>
<organism evidence="3 4">
    <name type="scientific">Austropuccinia psidii MF-1</name>
    <dbReference type="NCBI Taxonomy" id="1389203"/>
    <lineage>
        <taxon>Eukaryota</taxon>
        <taxon>Fungi</taxon>
        <taxon>Dikarya</taxon>
        <taxon>Basidiomycota</taxon>
        <taxon>Pucciniomycotina</taxon>
        <taxon>Pucciniomycetes</taxon>
        <taxon>Pucciniales</taxon>
        <taxon>Sphaerophragmiaceae</taxon>
        <taxon>Austropuccinia</taxon>
    </lineage>
</organism>
<dbReference type="Proteomes" id="UP000765509">
    <property type="component" value="Unassembled WGS sequence"/>
</dbReference>
<dbReference type="Pfam" id="PF02845">
    <property type="entry name" value="CUE"/>
    <property type="match status" value="1"/>
</dbReference>
<evidence type="ECO:0000256" key="1">
    <source>
        <dbReference type="SAM" id="MobiDB-lite"/>
    </source>
</evidence>
<dbReference type="GO" id="GO:0043130">
    <property type="term" value="F:ubiquitin binding"/>
    <property type="evidence" value="ECO:0007669"/>
    <property type="project" value="InterPro"/>
</dbReference>
<dbReference type="AlphaFoldDB" id="A0A9Q3C568"/>
<evidence type="ECO:0000259" key="2">
    <source>
        <dbReference type="Pfam" id="PF02845"/>
    </source>
</evidence>